<dbReference type="Proteomes" id="UP001152622">
    <property type="component" value="Chromosome 13"/>
</dbReference>
<keyword evidence="3" id="KW-1185">Reference proteome</keyword>
<evidence type="ECO:0000256" key="1">
    <source>
        <dbReference type="SAM" id="MobiDB-lite"/>
    </source>
</evidence>
<comment type="caution">
    <text evidence="2">The sequence shown here is derived from an EMBL/GenBank/DDBJ whole genome shotgun (WGS) entry which is preliminary data.</text>
</comment>
<name>A0A9Q1ESL8_SYNKA</name>
<gene>
    <name evidence="2" type="ORF">SKAU_G00315990</name>
</gene>
<dbReference type="EMBL" id="JAINUF010000013">
    <property type="protein sequence ID" value="KAJ8344270.1"/>
    <property type="molecule type" value="Genomic_DNA"/>
</dbReference>
<feature type="region of interest" description="Disordered" evidence="1">
    <location>
        <begin position="1"/>
        <end position="31"/>
    </location>
</feature>
<sequence>MPQEPPLEVEEADQKLHGKSDPFERREHERINHPMSFRAARGFYVATTKRTTFSWSFCDSTALLQKRRENLSLPTILRLDVLLRGEKAIKSEWGVETR</sequence>
<evidence type="ECO:0000313" key="3">
    <source>
        <dbReference type="Proteomes" id="UP001152622"/>
    </source>
</evidence>
<reference evidence="2" key="1">
    <citation type="journal article" date="2023" name="Science">
        <title>Genome structures resolve the early diversification of teleost fishes.</title>
        <authorList>
            <person name="Parey E."/>
            <person name="Louis A."/>
            <person name="Montfort J."/>
            <person name="Bouchez O."/>
            <person name="Roques C."/>
            <person name="Iampietro C."/>
            <person name="Lluch J."/>
            <person name="Castinel A."/>
            <person name="Donnadieu C."/>
            <person name="Desvignes T."/>
            <person name="Floi Bucao C."/>
            <person name="Jouanno E."/>
            <person name="Wen M."/>
            <person name="Mejri S."/>
            <person name="Dirks R."/>
            <person name="Jansen H."/>
            <person name="Henkel C."/>
            <person name="Chen W.J."/>
            <person name="Zahm M."/>
            <person name="Cabau C."/>
            <person name="Klopp C."/>
            <person name="Thompson A.W."/>
            <person name="Robinson-Rechavi M."/>
            <person name="Braasch I."/>
            <person name="Lecointre G."/>
            <person name="Bobe J."/>
            <person name="Postlethwait J.H."/>
            <person name="Berthelot C."/>
            <person name="Roest Crollius H."/>
            <person name="Guiguen Y."/>
        </authorList>
    </citation>
    <scope>NUCLEOTIDE SEQUENCE</scope>
    <source>
        <strain evidence="2">WJC10195</strain>
    </source>
</reference>
<organism evidence="2 3">
    <name type="scientific">Synaphobranchus kaupii</name>
    <name type="common">Kaup's arrowtooth eel</name>
    <dbReference type="NCBI Taxonomy" id="118154"/>
    <lineage>
        <taxon>Eukaryota</taxon>
        <taxon>Metazoa</taxon>
        <taxon>Chordata</taxon>
        <taxon>Craniata</taxon>
        <taxon>Vertebrata</taxon>
        <taxon>Euteleostomi</taxon>
        <taxon>Actinopterygii</taxon>
        <taxon>Neopterygii</taxon>
        <taxon>Teleostei</taxon>
        <taxon>Anguilliformes</taxon>
        <taxon>Synaphobranchidae</taxon>
        <taxon>Synaphobranchus</taxon>
    </lineage>
</organism>
<feature type="compositionally biased region" description="Basic and acidic residues" evidence="1">
    <location>
        <begin position="12"/>
        <end position="31"/>
    </location>
</feature>
<evidence type="ECO:0000313" key="2">
    <source>
        <dbReference type="EMBL" id="KAJ8344270.1"/>
    </source>
</evidence>
<protein>
    <submittedName>
        <fullName evidence="2">Uncharacterized protein</fullName>
    </submittedName>
</protein>
<proteinExistence type="predicted"/>
<dbReference type="OrthoDB" id="9888716at2759"/>
<accession>A0A9Q1ESL8</accession>
<dbReference type="AlphaFoldDB" id="A0A9Q1ESL8"/>